<organism evidence="4 5">
    <name type="scientific">Mycena alexandri</name>
    <dbReference type="NCBI Taxonomy" id="1745969"/>
    <lineage>
        <taxon>Eukaryota</taxon>
        <taxon>Fungi</taxon>
        <taxon>Dikarya</taxon>
        <taxon>Basidiomycota</taxon>
        <taxon>Agaricomycotina</taxon>
        <taxon>Agaricomycetes</taxon>
        <taxon>Agaricomycetidae</taxon>
        <taxon>Agaricales</taxon>
        <taxon>Marasmiineae</taxon>
        <taxon>Mycenaceae</taxon>
        <taxon>Mycena</taxon>
    </lineage>
</organism>
<sequence length="193" mass="20925">MTDPTNSNPPPTYLPPVFLNRRRVIIACTNCRKRKIRCLTAEETPEKPCGRCVKRGLKCEYITVTDQQGNSAPNKRGKAEPSSRCSSPSQAPPTTYAGFDAANGRDLRPERSYSNPNPVVGHHPYPQSANPAAGYASSSGGRYSGVSSSMEFQGYMDSGHTLPPISTFGFGAEHDFAAYGRGAPLYNPPQRAR</sequence>
<dbReference type="SUPFAM" id="SSF57701">
    <property type="entry name" value="Zn2/Cys6 DNA-binding domain"/>
    <property type="match status" value="1"/>
</dbReference>
<dbReference type="GO" id="GO:0000981">
    <property type="term" value="F:DNA-binding transcription factor activity, RNA polymerase II-specific"/>
    <property type="evidence" value="ECO:0007669"/>
    <property type="project" value="InterPro"/>
</dbReference>
<dbReference type="Gene3D" id="4.10.240.10">
    <property type="entry name" value="Zn(2)-C6 fungal-type DNA-binding domain"/>
    <property type="match status" value="1"/>
</dbReference>
<proteinExistence type="predicted"/>
<name>A0AAD6S8S5_9AGAR</name>
<dbReference type="Proteomes" id="UP001218188">
    <property type="component" value="Unassembled WGS sequence"/>
</dbReference>
<dbReference type="AlphaFoldDB" id="A0AAD6S8S5"/>
<dbReference type="PROSITE" id="PS50048">
    <property type="entry name" value="ZN2_CY6_FUNGAL_2"/>
    <property type="match status" value="1"/>
</dbReference>
<evidence type="ECO:0000259" key="3">
    <source>
        <dbReference type="PROSITE" id="PS50048"/>
    </source>
</evidence>
<gene>
    <name evidence="4" type="ORF">C8F04DRAFT_1271600</name>
</gene>
<accession>A0AAD6S8S5</accession>
<dbReference type="EMBL" id="JARJCM010000191">
    <property type="protein sequence ID" value="KAJ7023281.1"/>
    <property type="molecule type" value="Genomic_DNA"/>
</dbReference>
<dbReference type="InterPro" id="IPR050797">
    <property type="entry name" value="Carb_Metab_Trans_Reg"/>
</dbReference>
<dbReference type="InterPro" id="IPR036864">
    <property type="entry name" value="Zn2-C6_fun-type_DNA-bd_sf"/>
</dbReference>
<feature type="compositionally biased region" description="Low complexity" evidence="2">
    <location>
        <begin position="128"/>
        <end position="140"/>
    </location>
</feature>
<dbReference type="InterPro" id="IPR001138">
    <property type="entry name" value="Zn2Cys6_DnaBD"/>
</dbReference>
<dbReference type="Pfam" id="PF00172">
    <property type="entry name" value="Zn_clus"/>
    <property type="match status" value="1"/>
</dbReference>
<feature type="domain" description="Zn(2)-C6 fungal-type" evidence="3">
    <location>
        <begin position="27"/>
        <end position="61"/>
    </location>
</feature>
<keyword evidence="5" id="KW-1185">Reference proteome</keyword>
<evidence type="ECO:0000256" key="2">
    <source>
        <dbReference type="SAM" id="MobiDB-lite"/>
    </source>
</evidence>
<feature type="compositionally biased region" description="Polar residues" evidence="2">
    <location>
        <begin position="83"/>
        <end position="93"/>
    </location>
</feature>
<evidence type="ECO:0000313" key="4">
    <source>
        <dbReference type="EMBL" id="KAJ7023281.1"/>
    </source>
</evidence>
<dbReference type="CDD" id="cd00067">
    <property type="entry name" value="GAL4"/>
    <property type="match status" value="1"/>
</dbReference>
<evidence type="ECO:0000256" key="1">
    <source>
        <dbReference type="ARBA" id="ARBA00023242"/>
    </source>
</evidence>
<dbReference type="PANTHER" id="PTHR31668">
    <property type="entry name" value="GLUCOSE TRANSPORT TRANSCRIPTION REGULATOR RGT1-RELATED-RELATED"/>
    <property type="match status" value="1"/>
</dbReference>
<reference evidence="4" key="1">
    <citation type="submission" date="2023-03" db="EMBL/GenBank/DDBJ databases">
        <title>Massive genome expansion in bonnet fungi (Mycena s.s.) driven by repeated elements and novel gene families across ecological guilds.</title>
        <authorList>
            <consortium name="Lawrence Berkeley National Laboratory"/>
            <person name="Harder C.B."/>
            <person name="Miyauchi S."/>
            <person name="Viragh M."/>
            <person name="Kuo A."/>
            <person name="Thoen E."/>
            <person name="Andreopoulos B."/>
            <person name="Lu D."/>
            <person name="Skrede I."/>
            <person name="Drula E."/>
            <person name="Henrissat B."/>
            <person name="Morin E."/>
            <person name="Kohler A."/>
            <person name="Barry K."/>
            <person name="LaButti K."/>
            <person name="Morin E."/>
            <person name="Salamov A."/>
            <person name="Lipzen A."/>
            <person name="Mereny Z."/>
            <person name="Hegedus B."/>
            <person name="Baldrian P."/>
            <person name="Stursova M."/>
            <person name="Weitz H."/>
            <person name="Taylor A."/>
            <person name="Grigoriev I.V."/>
            <person name="Nagy L.G."/>
            <person name="Martin F."/>
            <person name="Kauserud H."/>
        </authorList>
    </citation>
    <scope>NUCLEOTIDE SEQUENCE</scope>
    <source>
        <strain evidence="4">CBHHK200</strain>
    </source>
</reference>
<keyword evidence="1" id="KW-0539">Nucleus</keyword>
<comment type="caution">
    <text evidence="4">The sequence shown here is derived from an EMBL/GenBank/DDBJ whole genome shotgun (WGS) entry which is preliminary data.</text>
</comment>
<evidence type="ECO:0000313" key="5">
    <source>
        <dbReference type="Proteomes" id="UP001218188"/>
    </source>
</evidence>
<feature type="region of interest" description="Disordered" evidence="2">
    <location>
        <begin position="67"/>
        <end position="140"/>
    </location>
</feature>
<protein>
    <recommendedName>
        <fullName evidence="3">Zn(2)-C6 fungal-type domain-containing protein</fullName>
    </recommendedName>
</protein>
<dbReference type="GO" id="GO:0008270">
    <property type="term" value="F:zinc ion binding"/>
    <property type="evidence" value="ECO:0007669"/>
    <property type="project" value="InterPro"/>
</dbReference>
<dbReference type="PROSITE" id="PS00463">
    <property type="entry name" value="ZN2_CY6_FUNGAL_1"/>
    <property type="match status" value="1"/>
</dbReference>
<dbReference type="SMART" id="SM00066">
    <property type="entry name" value="GAL4"/>
    <property type="match status" value="1"/>
</dbReference>